<dbReference type="AlphaFoldDB" id="A0A4W5KCD5"/>
<evidence type="ECO:0000256" key="2">
    <source>
        <dbReference type="SAM" id="Phobius"/>
    </source>
</evidence>
<feature type="transmembrane region" description="Helical" evidence="2">
    <location>
        <begin position="6"/>
        <end position="26"/>
    </location>
</feature>
<feature type="domain" description="Matrix-remodeling-associated protein 7 helical" evidence="3">
    <location>
        <begin position="211"/>
        <end position="266"/>
    </location>
</feature>
<reference evidence="4" key="2">
    <citation type="submission" date="2025-08" db="UniProtKB">
        <authorList>
            <consortium name="Ensembl"/>
        </authorList>
    </citation>
    <scope>IDENTIFICATION</scope>
</reference>
<reference evidence="5" key="1">
    <citation type="submission" date="2018-06" db="EMBL/GenBank/DDBJ databases">
        <title>Genome assembly of Danube salmon.</title>
        <authorList>
            <person name="Macqueen D.J."/>
            <person name="Gundappa M.K."/>
        </authorList>
    </citation>
    <scope>NUCLEOTIDE SEQUENCE [LARGE SCALE GENOMIC DNA]</scope>
</reference>
<organism evidence="4 5">
    <name type="scientific">Hucho hucho</name>
    <name type="common">huchen</name>
    <dbReference type="NCBI Taxonomy" id="62062"/>
    <lineage>
        <taxon>Eukaryota</taxon>
        <taxon>Metazoa</taxon>
        <taxon>Chordata</taxon>
        <taxon>Craniata</taxon>
        <taxon>Vertebrata</taxon>
        <taxon>Euteleostomi</taxon>
        <taxon>Actinopterygii</taxon>
        <taxon>Neopterygii</taxon>
        <taxon>Teleostei</taxon>
        <taxon>Protacanthopterygii</taxon>
        <taxon>Salmoniformes</taxon>
        <taxon>Salmonidae</taxon>
        <taxon>Salmoninae</taxon>
        <taxon>Hucho</taxon>
    </lineage>
</organism>
<feature type="compositionally biased region" description="Basic and acidic residues" evidence="1">
    <location>
        <begin position="164"/>
        <end position="186"/>
    </location>
</feature>
<reference evidence="4" key="3">
    <citation type="submission" date="2025-09" db="UniProtKB">
        <authorList>
            <consortium name="Ensembl"/>
        </authorList>
    </citation>
    <scope>IDENTIFICATION</scope>
</reference>
<keyword evidence="5" id="KW-1185">Reference proteome</keyword>
<evidence type="ECO:0000259" key="3">
    <source>
        <dbReference type="Pfam" id="PF25473"/>
    </source>
</evidence>
<dbReference type="PANTHER" id="PTHR21845">
    <property type="entry name" value="TRANSMEMBRANE ANCHOR PROTEIN 1"/>
    <property type="match status" value="1"/>
</dbReference>
<sequence>MELDASIILPALFFTILAVVLATKFIPKKQPEEKKKSVKDDIPSSRALAPAVPILEAPKVEIPPPVIVPRVEVPPPVVGAEVITEPVTVAPVVEEINVVEEETVKEHEIIPEVQAVPEPVPEPVVEPEPVPEPIPEPEPIPVVVEEPILELIAEPEPVSVVKEVPVREPTPEPAREPNPKPAREPTPEPISVPEPEDLESNAEEVHFTPGMKISKLEKLMTKEEMEEEQRVQNDQLAAIFLLLMQNQQALGEVTEGDMEEQLKLYSL</sequence>
<evidence type="ECO:0000313" key="4">
    <source>
        <dbReference type="Ensembl" id="ENSHHUP00000013742.1"/>
    </source>
</evidence>
<dbReference type="Pfam" id="PF25473">
    <property type="entry name" value="MXRA7_helical"/>
    <property type="match status" value="1"/>
</dbReference>
<dbReference type="PANTHER" id="PTHR21845:SF2">
    <property type="entry name" value="MATRIX-REMODELING-ASSOCIATED PROTEIN 7"/>
    <property type="match status" value="1"/>
</dbReference>
<dbReference type="InterPro" id="IPR057534">
    <property type="entry name" value="MXRA7_helical"/>
</dbReference>
<name>A0A4W5KCD5_9TELE</name>
<dbReference type="GeneTree" id="ENSGT01120000272004"/>
<keyword evidence="2" id="KW-1133">Transmembrane helix</keyword>
<keyword evidence="2" id="KW-0812">Transmembrane</keyword>
<evidence type="ECO:0000256" key="1">
    <source>
        <dbReference type="SAM" id="MobiDB-lite"/>
    </source>
</evidence>
<feature type="region of interest" description="Disordered" evidence="1">
    <location>
        <begin position="163"/>
        <end position="203"/>
    </location>
</feature>
<evidence type="ECO:0000313" key="5">
    <source>
        <dbReference type="Proteomes" id="UP000314982"/>
    </source>
</evidence>
<dbReference type="Proteomes" id="UP000314982">
    <property type="component" value="Unassembled WGS sequence"/>
</dbReference>
<protein>
    <recommendedName>
        <fullName evidence="3">Matrix-remodeling-associated protein 7 helical domain-containing protein</fullName>
    </recommendedName>
</protein>
<dbReference type="Ensembl" id="ENSHHUT00000014183.1">
    <property type="protein sequence ID" value="ENSHHUP00000013742.1"/>
    <property type="gene ID" value="ENSHHUG00000008463.1"/>
</dbReference>
<dbReference type="STRING" id="62062.ENSHHUP00000013742"/>
<accession>A0A4W5KCD5</accession>
<keyword evidence="2" id="KW-0472">Membrane</keyword>
<proteinExistence type="predicted"/>
<dbReference type="InterPro" id="IPR026622">
    <property type="entry name" value="Mxra7"/>
</dbReference>